<comment type="pathway">
    <text evidence="2">Polyol metabolism; (R,R)-butane-2,3-diol biosynthesis; (R,R)-butane-2,3-diol from pyruvate: step 2/3.</text>
</comment>
<evidence type="ECO:0000256" key="6">
    <source>
        <dbReference type="ARBA" id="ARBA00022793"/>
    </source>
</evidence>
<keyword evidence="8" id="KW-0456">Lyase</keyword>
<evidence type="ECO:0000313" key="9">
    <source>
        <dbReference type="EMBL" id="KAJ5323562.1"/>
    </source>
</evidence>
<proteinExistence type="inferred from homology"/>
<reference evidence="9" key="1">
    <citation type="submission" date="2022-12" db="EMBL/GenBank/DDBJ databases">
        <authorList>
            <person name="Petersen C."/>
        </authorList>
    </citation>
    <scope>NUCLEOTIDE SEQUENCE</scope>
    <source>
        <strain evidence="9">IBT 21472</strain>
    </source>
</reference>
<dbReference type="Gene3D" id="3.30.1330.80">
    <property type="entry name" value="Hypothetical protein, similar to alpha- acetolactate decarboxylase, domain 2"/>
    <property type="match status" value="2"/>
</dbReference>
<dbReference type="Pfam" id="PF03306">
    <property type="entry name" value="AAL_decarboxy"/>
    <property type="match status" value="1"/>
</dbReference>
<dbReference type="GO" id="GO:0047605">
    <property type="term" value="F:acetolactate decarboxylase activity"/>
    <property type="evidence" value="ECO:0007669"/>
    <property type="project" value="UniProtKB-EC"/>
</dbReference>
<evidence type="ECO:0000256" key="8">
    <source>
        <dbReference type="ARBA" id="ARBA00023239"/>
    </source>
</evidence>
<evidence type="ECO:0000313" key="10">
    <source>
        <dbReference type="Proteomes" id="UP001147746"/>
    </source>
</evidence>
<dbReference type="EMBL" id="JAPZBO010000002">
    <property type="protein sequence ID" value="KAJ5323562.1"/>
    <property type="molecule type" value="Genomic_DNA"/>
</dbReference>
<evidence type="ECO:0000256" key="2">
    <source>
        <dbReference type="ARBA" id="ARBA00005170"/>
    </source>
</evidence>
<dbReference type="GO" id="GO:0045151">
    <property type="term" value="P:acetoin biosynthetic process"/>
    <property type="evidence" value="ECO:0007669"/>
    <property type="project" value="UniProtKB-KW"/>
</dbReference>
<dbReference type="CDD" id="cd17299">
    <property type="entry name" value="acetolactate_decarboxylase"/>
    <property type="match status" value="1"/>
</dbReference>
<dbReference type="InterPro" id="IPR005128">
    <property type="entry name" value="Acetolactate_a_deCO2ase"/>
</dbReference>
<keyword evidence="10" id="KW-1185">Reference proteome</keyword>
<comment type="catalytic activity">
    <reaction evidence="1">
        <text>(2S)-2-acetolactate + H(+) = (R)-acetoin + CO2</text>
        <dbReference type="Rhea" id="RHEA:21580"/>
        <dbReference type="ChEBI" id="CHEBI:15378"/>
        <dbReference type="ChEBI" id="CHEBI:15686"/>
        <dbReference type="ChEBI" id="CHEBI:16526"/>
        <dbReference type="ChEBI" id="CHEBI:58476"/>
        <dbReference type="EC" id="4.1.1.5"/>
    </reaction>
</comment>
<protein>
    <recommendedName>
        <fullName evidence="5">Alpha-acetolactate decarboxylase</fullName>
        <ecNumber evidence="4">4.1.1.5</ecNumber>
    </recommendedName>
</protein>
<keyword evidence="7" id="KW-0005">Acetoin biosynthesis</keyword>
<comment type="similarity">
    <text evidence="3">Belongs to the alpha-acetolactate decarboxylase family.</text>
</comment>
<dbReference type="Proteomes" id="UP001147746">
    <property type="component" value="Unassembled WGS sequence"/>
</dbReference>
<sequence length="237" mass="25942">MASSQIFQYNVLSALMHGLCSDGFPLAHILQHGEYGLGTVAGLEGEMLILNGEALLFKQDGSVRVMREDEVIPWAMTTRFIPSVHLSVHSLNLARLATVLIGLDASGLNHFHVIQITGFFESMTFRIIPPQQTPDETLLEASKRQTYQTNYDLQGTLFGFWSPEFTAGISLPGLHLHFISADKLMGGHVLEFFASSNTISIASTNKYSIELPTTAAFCRGKIPCATNEDVHRAEGSG</sequence>
<keyword evidence="6" id="KW-0210">Decarboxylase</keyword>
<evidence type="ECO:0000256" key="3">
    <source>
        <dbReference type="ARBA" id="ARBA00007106"/>
    </source>
</evidence>
<organism evidence="9 10">
    <name type="scientific">Penicillium atrosanguineum</name>
    <dbReference type="NCBI Taxonomy" id="1132637"/>
    <lineage>
        <taxon>Eukaryota</taxon>
        <taxon>Fungi</taxon>
        <taxon>Dikarya</taxon>
        <taxon>Ascomycota</taxon>
        <taxon>Pezizomycotina</taxon>
        <taxon>Eurotiomycetes</taxon>
        <taxon>Eurotiomycetidae</taxon>
        <taxon>Eurotiales</taxon>
        <taxon>Aspergillaceae</taxon>
        <taxon>Penicillium</taxon>
    </lineage>
</organism>
<dbReference type="PANTHER" id="PTHR35524:SF1">
    <property type="entry name" value="ALPHA-ACETOLACTATE DECARBOXYLASE"/>
    <property type="match status" value="1"/>
</dbReference>
<dbReference type="AlphaFoldDB" id="A0A9W9Q5A8"/>
<name>A0A9W9Q5A8_9EURO</name>
<evidence type="ECO:0000256" key="7">
    <source>
        <dbReference type="ARBA" id="ARBA00023061"/>
    </source>
</evidence>
<gene>
    <name evidence="9" type="ORF">N7476_002162</name>
</gene>
<dbReference type="SUPFAM" id="SSF117856">
    <property type="entry name" value="AF0104/ALDC/Ptd012-like"/>
    <property type="match status" value="1"/>
</dbReference>
<evidence type="ECO:0000256" key="1">
    <source>
        <dbReference type="ARBA" id="ARBA00001784"/>
    </source>
</evidence>
<reference evidence="9" key="2">
    <citation type="journal article" date="2023" name="IMA Fungus">
        <title>Comparative genomic study of the Penicillium genus elucidates a diverse pangenome and 15 lateral gene transfer events.</title>
        <authorList>
            <person name="Petersen C."/>
            <person name="Sorensen T."/>
            <person name="Nielsen M.R."/>
            <person name="Sondergaard T.E."/>
            <person name="Sorensen J.L."/>
            <person name="Fitzpatrick D.A."/>
            <person name="Frisvad J.C."/>
            <person name="Nielsen K.L."/>
        </authorList>
    </citation>
    <scope>NUCLEOTIDE SEQUENCE</scope>
    <source>
        <strain evidence="9">IBT 21472</strain>
    </source>
</reference>
<accession>A0A9W9Q5A8</accession>
<dbReference type="PIRSF" id="PIRSF001332">
    <property type="entry name" value="Acetolac_decarb"/>
    <property type="match status" value="1"/>
</dbReference>
<comment type="caution">
    <text evidence="9">The sequence shown here is derived from an EMBL/GenBank/DDBJ whole genome shotgun (WGS) entry which is preliminary data.</text>
</comment>
<evidence type="ECO:0000256" key="5">
    <source>
        <dbReference type="ARBA" id="ARBA00020164"/>
    </source>
</evidence>
<dbReference type="PANTHER" id="PTHR35524">
    <property type="entry name" value="ALPHA-ACETOLACTATE DECARBOXYLASE"/>
    <property type="match status" value="1"/>
</dbReference>
<evidence type="ECO:0000256" key="4">
    <source>
        <dbReference type="ARBA" id="ARBA00013204"/>
    </source>
</evidence>
<dbReference type="EC" id="4.1.1.5" evidence="4"/>